<dbReference type="OrthoDB" id="654211at2759"/>
<feature type="non-terminal residue" evidence="3">
    <location>
        <position position="1"/>
    </location>
</feature>
<evidence type="ECO:0000256" key="1">
    <source>
        <dbReference type="PROSITE-ProRule" id="PRU00042"/>
    </source>
</evidence>
<dbReference type="SUPFAM" id="SSF57667">
    <property type="entry name" value="beta-beta-alpha zinc fingers"/>
    <property type="match status" value="1"/>
</dbReference>
<dbReference type="Proteomes" id="UP000838756">
    <property type="component" value="Unassembled WGS sequence"/>
</dbReference>
<dbReference type="EMBL" id="CAKXAJ010012578">
    <property type="protein sequence ID" value="CAH2215734.1"/>
    <property type="molecule type" value="Genomic_DNA"/>
</dbReference>
<gene>
    <name evidence="3" type="primary">jg12896</name>
    <name evidence="3" type="ORF">PAEG_LOCUS3820</name>
</gene>
<comment type="caution">
    <text evidence="3">The sequence shown here is derived from an EMBL/GenBank/DDBJ whole genome shotgun (WGS) entry which is preliminary data.</text>
</comment>
<evidence type="ECO:0000259" key="2">
    <source>
        <dbReference type="PROSITE" id="PS50157"/>
    </source>
</evidence>
<keyword evidence="1" id="KW-0862">Zinc</keyword>
<dbReference type="PROSITE" id="PS00028">
    <property type="entry name" value="ZINC_FINGER_C2H2_1"/>
    <property type="match status" value="1"/>
</dbReference>
<dbReference type="GO" id="GO:0008270">
    <property type="term" value="F:zinc ion binding"/>
    <property type="evidence" value="ECO:0007669"/>
    <property type="project" value="UniProtKB-KW"/>
</dbReference>
<keyword evidence="1" id="KW-0863">Zinc-finger</keyword>
<reference evidence="3" key="1">
    <citation type="submission" date="2022-03" db="EMBL/GenBank/DDBJ databases">
        <authorList>
            <person name="Lindestad O."/>
        </authorList>
    </citation>
    <scope>NUCLEOTIDE SEQUENCE</scope>
</reference>
<dbReference type="AlphaFoldDB" id="A0A8S4QPK2"/>
<dbReference type="InterPro" id="IPR013087">
    <property type="entry name" value="Znf_C2H2_type"/>
</dbReference>
<keyword evidence="4" id="KW-1185">Reference proteome</keyword>
<sequence>QYEENAQNSDEAENDYNYIINEKTDTEAVKRTKMSRKRKSVLLNYGKTYFYDDLNDVIFTIQQLSFEEQLVEIRKRLHTTYKDTTYKCDLCFRGFMHKYAFDRHMSLHASVSTVFFF</sequence>
<proteinExistence type="predicted"/>
<keyword evidence="1" id="KW-0479">Metal-binding</keyword>
<dbReference type="InterPro" id="IPR036236">
    <property type="entry name" value="Znf_C2H2_sf"/>
</dbReference>
<evidence type="ECO:0000313" key="3">
    <source>
        <dbReference type="EMBL" id="CAH2215734.1"/>
    </source>
</evidence>
<organism evidence="3 4">
    <name type="scientific">Pararge aegeria aegeria</name>
    <dbReference type="NCBI Taxonomy" id="348720"/>
    <lineage>
        <taxon>Eukaryota</taxon>
        <taxon>Metazoa</taxon>
        <taxon>Ecdysozoa</taxon>
        <taxon>Arthropoda</taxon>
        <taxon>Hexapoda</taxon>
        <taxon>Insecta</taxon>
        <taxon>Pterygota</taxon>
        <taxon>Neoptera</taxon>
        <taxon>Endopterygota</taxon>
        <taxon>Lepidoptera</taxon>
        <taxon>Glossata</taxon>
        <taxon>Ditrysia</taxon>
        <taxon>Papilionoidea</taxon>
        <taxon>Nymphalidae</taxon>
        <taxon>Satyrinae</taxon>
        <taxon>Satyrini</taxon>
        <taxon>Parargina</taxon>
        <taxon>Pararge</taxon>
    </lineage>
</organism>
<dbReference type="PROSITE" id="PS50157">
    <property type="entry name" value="ZINC_FINGER_C2H2_2"/>
    <property type="match status" value="1"/>
</dbReference>
<feature type="domain" description="C2H2-type" evidence="2">
    <location>
        <begin position="86"/>
        <end position="113"/>
    </location>
</feature>
<accession>A0A8S4QPK2</accession>
<name>A0A8S4QPK2_9NEOP</name>
<evidence type="ECO:0000313" key="4">
    <source>
        <dbReference type="Proteomes" id="UP000838756"/>
    </source>
</evidence>
<protein>
    <submittedName>
        <fullName evidence="3">Jg12896 protein</fullName>
    </submittedName>
</protein>